<dbReference type="AlphaFoldDB" id="A0A430B0S0"/>
<proteinExistence type="predicted"/>
<dbReference type="Proteomes" id="UP000286773">
    <property type="component" value="Unassembled WGS sequence"/>
</dbReference>
<sequence length="53" mass="6438">MKQLFKKYQLNNRIAYSLTFVAKTLFYLMIMLALLYMYHFSHVGGDTFIYNQF</sequence>
<dbReference type="Pfam" id="PF12459">
    <property type="entry name" value="DltX"/>
    <property type="match status" value="1"/>
</dbReference>
<keyword evidence="1" id="KW-0472">Membrane</keyword>
<keyword evidence="1" id="KW-0812">Transmembrane</keyword>
<feature type="transmembrane region" description="Helical" evidence="1">
    <location>
        <begin position="20"/>
        <end position="38"/>
    </location>
</feature>
<dbReference type="EMBL" id="NGKC01000002">
    <property type="protein sequence ID" value="RSU13915.1"/>
    <property type="molecule type" value="Genomic_DNA"/>
</dbReference>
<evidence type="ECO:0000313" key="3">
    <source>
        <dbReference type="Proteomes" id="UP000286773"/>
    </source>
</evidence>
<evidence type="ECO:0000256" key="1">
    <source>
        <dbReference type="SAM" id="Phobius"/>
    </source>
</evidence>
<reference evidence="2 3" key="1">
    <citation type="submission" date="2017-05" db="EMBL/GenBank/DDBJ databases">
        <title>Vagococcus spp. assemblies.</title>
        <authorList>
            <person name="Gulvik C.A."/>
        </authorList>
    </citation>
    <scope>NUCLEOTIDE SEQUENCE [LARGE SCALE GENOMIC DNA]</scope>
    <source>
        <strain evidence="2 3">LMG 24798</strain>
    </source>
</reference>
<accession>A0A430B0S0</accession>
<keyword evidence="1" id="KW-1133">Transmembrane helix</keyword>
<organism evidence="2 3">
    <name type="scientific">Vagococcus acidifermentans</name>
    <dbReference type="NCBI Taxonomy" id="564710"/>
    <lineage>
        <taxon>Bacteria</taxon>
        <taxon>Bacillati</taxon>
        <taxon>Bacillota</taxon>
        <taxon>Bacilli</taxon>
        <taxon>Lactobacillales</taxon>
        <taxon>Enterococcaceae</taxon>
        <taxon>Vagococcus</taxon>
    </lineage>
</organism>
<dbReference type="RefSeq" id="WP_126812340.1">
    <property type="nucleotide sequence ID" value="NZ_NGKC01000002.1"/>
</dbReference>
<gene>
    <name evidence="2" type="ORF">CBF27_03165</name>
</gene>
<protein>
    <submittedName>
        <fullName evidence="2">Teichoic acid D-Ala incorporation-associated protein DltX</fullName>
    </submittedName>
</protein>
<dbReference type="InterPro" id="IPR021008">
    <property type="entry name" value="DltX"/>
</dbReference>
<keyword evidence="3" id="KW-1185">Reference proteome</keyword>
<evidence type="ECO:0000313" key="2">
    <source>
        <dbReference type="EMBL" id="RSU13915.1"/>
    </source>
</evidence>
<name>A0A430B0S0_9ENTE</name>
<comment type="caution">
    <text evidence="2">The sequence shown here is derived from an EMBL/GenBank/DDBJ whole genome shotgun (WGS) entry which is preliminary data.</text>
</comment>